<dbReference type="PANTHER" id="PTHR43531:SF11">
    <property type="entry name" value="METHYL-ACCEPTING CHEMOTAXIS PROTEIN 3"/>
    <property type="match status" value="1"/>
</dbReference>
<evidence type="ECO:0000256" key="8">
    <source>
        <dbReference type="PROSITE-ProRule" id="PRU00284"/>
    </source>
</evidence>
<evidence type="ECO:0000313" key="13">
    <source>
        <dbReference type="EMBL" id="HFH29918.1"/>
    </source>
</evidence>
<dbReference type="PANTHER" id="PTHR43531">
    <property type="entry name" value="PROTEIN ICFG"/>
    <property type="match status" value="1"/>
</dbReference>
<evidence type="ECO:0000259" key="11">
    <source>
        <dbReference type="PROSITE" id="PS50111"/>
    </source>
</evidence>
<feature type="domain" description="HAMP" evidence="12">
    <location>
        <begin position="231"/>
        <end position="285"/>
    </location>
</feature>
<evidence type="ECO:0000256" key="1">
    <source>
        <dbReference type="ARBA" id="ARBA00004651"/>
    </source>
</evidence>
<keyword evidence="6 10" id="KW-0472">Membrane</keyword>
<dbReference type="Pfam" id="PF17200">
    <property type="entry name" value="sCache_2"/>
    <property type="match status" value="1"/>
</dbReference>
<keyword evidence="5 10" id="KW-1133">Transmembrane helix</keyword>
<feature type="domain" description="Methyl-accepting transducer" evidence="11">
    <location>
        <begin position="332"/>
        <end position="554"/>
    </location>
</feature>
<evidence type="ECO:0000256" key="3">
    <source>
        <dbReference type="ARBA" id="ARBA00022500"/>
    </source>
</evidence>
<reference evidence="13" key="1">
    <citation type="journal article" date="2020" name="mSystems">
        <title>Genome- and Community-Level Interaction Insights into Carbon Utilization and Element Cycling Functions of Hydrothermarchaeota in Hydrothermal Sediment.</title>
        <authorList>
            <person name="Zhou Z."/>
            <person name="Liu Y."/>
            <person name="Xu W."/>
            <person name="Pan J."/>
            <person name="Luo Z.H."/>
            <person name="Li M."/>
        </authorList>
    </citation>
    <scope>NUCLEOTIDE SEQUENCE [LARGE SCALE GENOMIC DNA]</scope>
    <source>
        <strain evidence="13">SpSt-503</strain>
    </source>
</reference>
<dbReference type="SMART" id="SM00283">
    <property type="entry name" value="MA"/>
    <property type="match status" value="1"/>
</dbReference>
<dbReference type="InterPro" id="IPR004089">
    <property type="entry name" value="MCPsignal_dom"/>
</dbReference>
<dbReference type="Gene3D" id="1.10.287.950">
    <property type="entry name" value="Methyl-accepting chemotaxis protein"/>
    <property type="match status" value="1"/>
</dbReference>
<dbReference type="GO" id="GO:0005886">
    <property type="term" value="C:plasma membrane"/>
    <property type="evidence" value="ECO:0007669"/>
    <property type="project" value="UniProtKB-SubCell"/>
</dbReference>
<dbReference type="SMART" id="SM01049">
    <property type="entry name" value="Cache_2"/>
    <property type="match status" value="1"/>
</dbReference>
<evidence type="ECO:0000256" key="6">
    <source>
        <dbReference type="ARBA" id="ARBA00023136"/>
    </source>
</evidence>
<dbReference type="SUPFAM" id="SSF58104">
    <property type="entry name" value="Methyl-accepting chemotaxis protein (MCP) signaling domain"/>
    <property type="match status" value="1"/>
</dbReference>
<evidence type="ECO:0000256" key="10">
    <source>
        <dbReference type="SAM" id="Phobius"/>
    </source>
</evidence>
<name>A0A7C3I4W7_9SPIR</name>
<dbReference type="InterPro" id="IPR003660">
    <property type="entry name" value="HAMP_dom"/>
</dbReference>
<dbReference type="GO" id="GO:0007165">
    <property type="term" value="P:signal transduction"/>
    <property type="evidence" value="ECO:0007669"/>
    <property type="project" value="UniProtKB-KW"/>
</dbReference>
<dbReference type="Pfam" id="PF00015">
    <property type="entry name" value="MCPsignal"/>
    <property type="match status" value="1"/>
</dbReference>
<comment type="similarity">
    <text evidence="7">Belongs to the methyl-accepting chemotaxis (MCP) protein family.</text>
</comment>
<dbReference type="EMBL" id="DSVL01000321">
    <property type="protein sequence ID" value="HFH29918.1"/>
    <property type="molecule type" value="Genomic_DNA"/>
</dbReference>
<dbReference type="Gene3D" id="3.30.450.20">
    <property type="entry name" value="PAS domain"/>
    <property type="match status" value="1"/>
</dbReference>
<keyword evidence="9" id="KW-0175">Coiled coil</keyword>
<evidence type="ECO:0000256" key="2">
    <source>
        <dbReference type="ARBA" id="ARBA00022475"/>
    </source>
</evidence>
<dbReference type="CDD" id="cd06225">
    <property type="entry name" value="HAMP"/>
    <property type="match status" value="1"/>
</dbReference>
<evidence type="ECO:0000256" key="5">
    <source>
        <dbReference type="ARBA" id="ARBA00022989"/>
    </source>
</evidence>
<dbReference type="GO" id="GO:0006935">
    <property type="term" value="P:chemotaxis"/>
    <property type="evidence" value="ECO:0007669"/>
    <property type="project" value="UniProtKB-KW"/>
</dbReference>
<accession>A0A7C3I4W7</accession>
<comment type="subcellular location">
    <subcellularLocation>
        <location evidence="1">Cell membrane</location>
        <topology evidence="1">Multi-pass membrane protein</topology>
    </subcellularLocation>
</comment>
<dbReference type="InterPro" id="IPR033480">
    <property type="entry name" value="sCache_2"/>
</dbReference>
<feature type="transmembrane region" description="Helical" evidence="10">
    <location>
        <begin position="206"/>
        <end position="229"/>
    </location>
</feature>
<keyword evidence="3" id="KW-0145">Chemotaxis</keyword>
<keyword evidence="2" id="KW-1003">Cell membrane</keyword>
<dbReference type="PROSITE" id="PS50885">
    <property type="entry name" value="HAMP"/>
    <property type="match status" value="1"/>
</dbReference>
<gene>
    <name evidence="13" type="ORF">ENS59_10475</name>
</gene>
<dbReference type="Pfam" id="PF00672">
    <property type="entry name" value="HAMP"/>
    <property type="match status" value="1"/>
</dbReference>
<dbReference type="SMART" id="SM00304">
    <property type="entry name" value="HAMP"/>
    <property type="match status" value="1"/>
</dbReference>
<keyword evidence="8" id="KW-0807">Transducer</keyword>
<evidence type="ECO:0000256" key="9">
    <source>
        <dbReference type="SAM" id="Coils"/>
    </source>
</evidence>
<dbReference type="AlphaFoldDB" id="A0A7C3I4W7"/>
<dbReference type="PROSITE" id="PS50111">
    <property type="entry name" value="CHEMOTAXIS_TRANSDUC_2"/>
    <property type="match status" value="1"/>
</dbReference>
<dbReference type="GO" id="GO:0004888">
    <property type="term" value="F:transmembrane signaling receptor activity"/>
    <property type="evidence" value="ECO:0007669"/>
    <property type="project" value="TreeGrafter"/>
</dbReference>
<sequence>MMKKLSVKLILFVGISVMLIALSVGATASIFLFRLANTNAQHLETMLMSKYDEEIRWQTEQANTMLNAIGKLRDEGKIDKDMAFSLAQNLMNSLRYGKEGYFWADTVDGVNVVHGSKPENIGRNRLNDVDAKGFKLIEAIINAGKNGGGFTDYWYPKLGKTDPEPKRGYSLLNPAFNWVLGTGNYYDDIQKAVQEQRTITFKEVQYISIMIISIAILITIVILLAAGVASRLITRPIILVTNSLKEISCGSGDLTQKLPVIGKDEIGQLSFYFNEFIASLNTTMLQAKTAAGTVLQLGEQLKKNADAMNTATRDIKISLDDMNKKIEGQTGSITGTSSAVEQIVRNIESLALLVETQASNVTESSASIEEMVGNIRSVSNNLSRASEQFGELVEAARIGREKLDSVSQSAQSAQTHSDHLVEANSIIQSIASQTNLLAMNAAIEAAHAGDAGRGFTVVAEEIRKLAENAAHQSKDIAGNLKEIKQTIDLVVQTSSDAGEAFGNIENLVHRVENLVQEIQQAMQEQNTGNQQVLESLKNMQNITMEVKDGSREMKEGSNQILEEMKNLKDSSHLLVDQLEIISRNTEKIIAVSQETEVISEKNIEASQKLSGIVGQFKCED</sequence>
<evidence type="ECO:0000256" key="7">
    <source>
        <dbReference type="ARBA" id="ARBA00029447"/>
    </source>
</evidence>
<dbReference type="InterPro" id="IPR051310">
    <property type="entry name" value="MCP_chemotaxis"/>
</dbReference>
<evidence type="ECO:0000259" key="12">
    <source>
        <dbReference type="PROSITE" id="PS50885"/>
    </source>
</evidence>
<proteinExistence type="inferred from homology"/>
<dbReference type="Gene3D" id="1.10.8.500">
    <property type="entry name" value="HAMP domain in histidine kinase"/>
    <property type="match status" value="1"/>
</dbReference>
<keyword evidence="4 10" id="KW-0812">Transmembrane</keyword>
<organism evidence="13">
    <name type="scientific">Gracilinema caldarium</name>
    <dbReference type="NCBI Taxonomy" id="215591"/>
    <lineage>
        <taxon>Bacteria</taxon>
        <taxon>Pseudomonadati</taxon>
        <taxon>Spirochaetota</taxon>
        <taxon>Spirochaetia</taxon>
        <taxon>Spirochaetales</taxon>
        <taxon>Breznakiellaceae</taxon>
        <taxon>Gracilinema</taxon>
    </lineage>
</organism>
<comment type="caution">
    <text evidence="13">The sequence shown here is derived from an EMBL/GenBank/DDBJ whole genome shotgun (WGS) entry which is preliminary data.</text>
</comment>
<feature type="coiled-coil region" evidence="9">
    <location>
        <begin position="504"/>
        <end position="531"/>
    </location>
</feature>
<protein>
    <submittedName>
        <fullName evidence="13">HAMP domain-containing protein</fullName>
    </submittedName>
</protein>
<evidence type="ECO:0000256" key="4">
    <source>
        <dbReference type="ARBA" id="ARBA00022692"/>
    </source>
</evidence>